<evidence type="ECO:0000256" key="2">
    <source>
        <dbReference type="ARBA" id="ARBA00006577"/>
    </source>
</evidence>
<dbReference type="GO" id="GO:0003755">
    <property type="term" value="F:peptidyl-prolyl cis-trans isomerase activity"/>
    <property type="evidence" value="ECO:0007669"/>
    <property type="project" value="UniProtKB-UniRule"/>
</dbReference>
<evidence type="ECO:0000256" key="6">
    <source>
        <dbReference type="RuleBase" id="RU003915"/>
    </source>
</evidence>
<dbReference type="AlphaFoldDB" id="A0A0N8KF83"/>
<sequence>MKNSLRLSATLASLVLAASITSCKKTQVTERDGIEYTYINEGSQKPENGEILMYHLQIKNAEDSLIYNTYDQPVPGYLMANDSIPVNNGMDEIFMALKKGDSITFTSQVQTIFGPNFPPFLEAEEELVVNLGVMDIISQDSLSQYFAQVSVIENEKKAERAKVLLVEDGKKIEEYAAANNLDVQKTESGLYYVIEQEGTGPETTPGTTMYVNYAGYLLDGTIFDTSIQSLAEEKGIFSEDRPYEPLPVNVGMGQVIPGWDEGLLLLKKGSKAKFLIPSPLGYGENGAGALIGPNSILVFDVEVTDVQK</sequence>
<evidence type="ECO:0000256" key="7">
    <source>
        <dbReference type="SAM" id="SignalP"/>
    </source>
</evidence>
<dbReference type="PANTHER" id="PTHR43811">
    <property type="entry name" value="FKBP-TYPE PEPTIDYL-PROLYL CIS-TRANS ISOMERASE FKPA"/>
    <property type="match status" value="1"/>
</dbReference>
<evidence type="ECO:0000256" key="1">
    <source>
        <dbReference type="ARBA" id="ARBA00000971"/>
    </source>
</evidence>
<feature type="domain" description="PPIase FKBP-type" evidence="8">
    <location>
        <begin position="206"/>
        <end position="307"/>
    </location>
</feature>
<dbReference type="InterPro" id="IPR001179">
    <property type="entry name" value="PPIase_FKBP_dom"/>
</dbReference>
<name>A0A0N8KF83_9BACT</name>
<gene>
    <name evidence="9" type="ORF">HLUCCX10_13165</name>
</gene>
<evidence type="ECO:0000256" key="5">
    <source>
        <dbReference type="PROSITE-ProRule" id="PRU00277"/>
    </source>
</evidence>
<dbReference type="Proteomes" id="UP000050421">
    <property type="component" value="Unassembled WGS sequence"/>
</dbReference>
<dbReference type="OrthoDB" id="9814548at2"/>
<evidence type="ECO:0000256" key="3">
    <source>
        <dbReference type="ARBA" id="ARBA00023110"/>
    </source>
</evidence>
<comment type="caution">
    <text evidence="9">The sequence shown here is derived from an EMBL/GenBank/DDBJ whole genome shotgun (WGS) entry which is preliminary data.</text>
</comment>
<dbReference type="InterPro" id="IPR046357">
    <property type="entry name" value="PPIase_dom_sf"/>
</dbReference>
<evidence type="ECO:0000313" key="9">
    <source>
        <dbReference type="EMBL" id="KPQ13418.1"/>
    </source>
</evidence>
<dbReference type="eggNOG" id="COG0545">
    <property type="taxonomic scope" value="Bacteria"/>
</dbReference>
<reference evidence="9 10" key="1">
    <citation type="submission" date="2015-09" db="EMBL/GenBank/DDBJ databases">
        <title>Identification and resolution of microdiversity through metagenomic sequencing of parallel consortia.</title>
        <authorList>
            <person name="Nelson W.C."/>
            <person name="Romine M.F."/>
            <person name="Lindemann S.R."/>
        </authorList>
    </citation>
    <scope>NUCLEOTIDE SEQUENCE [LARGE SCALE GENOMIC DNA]</scope>
    <source>
        <strain evidence="9">HL-49</strain>
    </source>
</reference>
<comment type="catalytic activity">
    <reaction evidence="1 5 6">
        <text>[protein]-peptidylproline (omega=180) = [protein]-peptidylproline (omega=0)</text>
        <dbReference type="Rhea" id="RHEA:16237"/>
        <dbReference type="Rhea" id="RHEA-COMP:10747"/>
        <dbReference type="Rhea" id="RHEA-COMP:10748"/>
        <dbReference type="ChEBI" id="CHEBI:83833"/>
        <dbReference type="ChEBI" id="CHEBI:83834"/>
        <dbReference type="EC" id="5.2.1.8"/>
    </reaction>
</comment>
<accession>A0A0N8KF83</accession>
<dbReference type="Gene3D" id="3.10.50.40">
    <property type="match status" value="2"/>
</dbReference>
<keyword evidence="4 5" id="KW-0413">Isomerase</keyword>
<feature type="signal peptide" evidence="7">
    <location>
        <begin position="1"/>
        <end position="17"/>
    </location>
</feature>
<comment type="similarity">
    <text evidence="2 6">Belongs to the FKBP-type PPIase family.</text>
</comment>
<evidence type="ECO:0000256" key="4">
    <source>
        <dbReference type="ARBA" id="ARBA00023235"/>
    </source>
</evidence>
<evidence type="ECO:0000313" key="10">
    <source>
        <dbReference type="Proteomes" id="UP000050421"/>
    </source>
</evidence>
<dbReference type="EMBL" id="LJXT01000091">
    <property type="protein sequence ID" value="KPQ13418.1"/>
    <property type="molecule type" value="Genomic_DNA"/>
</dbReference>
<dbReference type="PANTHER" id="PTHR43811:SF19">
    <property type="entry name" value="39 KDA FK506-BINDING NUCLEAR PROTEIN"/>
    <property type="match status" value="1"/>
</dbReference>
<dbReference type="EC" id="5.2.1.8" evidence="6"/>
<dbReference type="PROSITE" id="PS51257">
    <property type="entry name" value="PROKAR_LIPOPROTEIN"/>
    <property type="match status" value="1"/>
</dbReference>
<dbReference type="STRING" id="1305737.GCA_000526355_03160"/>
<evidence type="ECO:0000259" key="8">
    <source>
        <dbReference type="PROSITE" id="PS50059"/>
    </source>
</evidence>
<feature type="chain" id="PRO_5006027885" description="Peptidyl-prolyl cis-trans isomerase" evidence="7">
    <location>
        <begin position="18"/>
        <end position="308"/>
    </location>
</feature>
<organism evidence="9 10">
    <name type="scientific">Algoriphagus marincola HL-49</name>
    <dbReference type="NCBI Taxonomy" id="1305737"/>
    <lineage>
        <taxon>Bacteria</taxon>
        <taxon>Pseudomonadati</taxon>
        <taxon>Bacteroidota</taxon>
        <taxon>Cytophagia</taxon>
        <taxon>Cytophagales</taxon>
        <taxon>Cyclobacteriaceae</taxon>
        <taxon>Algoriphagus</taxon>
    </lineage>
</organism>
<dbReference type="PROSITE" id="PS50059">
    <property type="entry name" value="FKBP_PPIASE"/>
    <property type="match status" value="1"/>
</dbReference>
<protein>
    <recommendedName>
        <fullName evidence="6">Peptidyl-prolyl cis-trans isomerase</fullName>
        <ecNumber evidence="6">5.2.1.8</ecNumber>
    </recommendedName>
</protein>
<keyword evidence="3 5" id="KW-0697">Rotamase</keyword>
<dbReference type="SUPFAM" id="SSF54534">
    <property type="entry name" value="FKBP-like"/>
    <property type="match status" value="2"/>
</dbReference>
<dbReference type="PATRIC" id="fig|1305737.6.peg.3291"/>
<keyword evidence="7" id="KW-0732">Signal</keyword>
<dbReference type="Pfam" id="PF00254">
    <property type="entry name" value="FKBP_C"/>
    <property type="match status" value="1"/>
</dbReference>
<proteinExistence type="inferred from homology"/>